<gene>
    <name evidence="8" type="ORF">C2857_006451</name>
</gene>
<evidence type="ECO:0000313" key="8">
    <source>
        <dbReference type="EMBL" id="QPH02242.1"/>
    </source>
</evidence>
<feature type="transmembrane region" description="Helical" evidence="7">
    <location>
        <begin position="143"/>
        <end position="165"/>
    </location>
</feature>
<dbReference type="GO" id="GO:0016020">
    <property type="term" value="C:membrane"/>
    <property type="evidence" value="ECO:0007669"/>
    <property type="project" value="UniProtKB-SubCell"/>
</dbReference>
<name>A0A7S9KTV8_EPIFF</name>
<feature type="compositionally biased region" description="Low complexity" evidence="6">
    <location>
        <begin position="28"/>
        <end position="38"/>
    </location>
</feature>
<dbReference type="AlphaFoldDB" id="A0A7S9KTV8"/>
<dbReference type="PANTHER" id="PTHR16932">
    <property type="entry name" value="INTERFERON ALPHA-INDUCIBLE PROTEIN 27"/>
    <property type="match status" value="1"/>
</dbReference>
<dbReference type="Pfam" id="PF06140">
    <property type="entry name" value="Ifi-6-16"/>
    <property type="match status" value="1"/>
</dbReference>
<comment type="subcellular location">
    <subcellularLocation>
        <location evidence="1">Membrane</location>
        <topology evidence="1">Multi-pass membrane protein</topology>
    </subcellularLocation>
</comment>
<dbReference type="Proteomes" id="UP000594364">
    <property type="component" value="Chromosome 3"/>
</dbReference>
<evidence type="ECO:0000256" key="2">
    <source>
        <dbReference type="ARBA" id="ARBA00007262"/>
    </source>
</evidence>
<evidence type="ECO:0000256" key="7">
    <source>
        <dbReference type="SAM" id="Phobius"/>
    </source>
</evidence>
<evidence type="ECO:0000256" key="3">
    <source>
        <dbReference type="ARBA" id="ARBA00022692"/>
    </source>
</evidence>
<keyword evidence="4 7" id="KW-1133">Transmembrane helix</keyword>
<sequence>MDLSQFLICCFPSGASRRSPKRPHHLTETQTETKPTTPSEKEPLLPAETSTHHMEQLSIDVVNRLYSADDAHHLGTELRRIVGAAGWSEALAKKVLAALIKALEDGRDKMGAAMRDAFDKATRIADLEFRRLARWARDKPTEAACAVLLTIVAFGVLVLLAPYILELLGFGELGPAAGSFASWWEATYGGYIPAGSLFSYLQRLGMVWGARA</sequence>
<reference evidence="8 9" key="1">
    <citation type="journal article" date="2018" name="PLoS Genet.">
        <title>Repeat elements organise 3D genome structure and mediate transcription in the filamentous fungus Epichloe festucae.</title>
        <authorList>
            <person name="Winter D.J."/>
            <person name="Ganley A.R.D."/>
            <person name="Young C.A."/>
            <person name="Liachko I."/>
            <person name="Schardl C.L."/>
            <person name="Dupont P.Y."/>
            <person name="Berry D."/>
            <person name="Ram A."/>
            <person name="Scott B."/>
            <person name="Cox M.P."/>
        </authorList>
    </citation>
    <scope>NUCLEOTIDE SEQUENCE [LARGE SCALE GENOMIC DNA]</scope>
    <source>
        <strain evidence="8 9">Fl1</strain>
    </source>
</reference>
<feature type="region of interest" description="Disordered" evidence="6">
    <location>
        <begin position="16"/>
        <end position="50"/>
    </location>
</feature>
<evidence type="ECO:0000256" key="5">
    <source>
        <dbReference type="ARBA" id="ARBA00023136"/>
    </source>
</evidence>
<dbReference type="InterPro" id="IPR038213">
    <property type="entry name" value="IFI6/IFI27-like_sf"/>
</dbReference>
<keyword evidence="3 7" id="KW-0812">Transmembrane</keyword>
<dbReference type="InterPro" id="IPR009311">
    <property type="entry name" value="IFI6/IFI27-like"/>
</dbReference>
<accession>A0A7S9KTV8</accession>
<evidence type="ECO:0000256" key="4">
    <source>
        <dbReference type="ARBA" id="ARBA00022989"/>
    </source>
</evidence>
<proteinExistence type="inferred from homology"/>
<keyword evidence="5 7" id="KW-0472">Membrane</keyword>
<dbReference type="EMBL" id="CP031387">
    <property type="protein sequence ID" value="QPH02242.1"/>
    <property type="molecule type" value="Genomic_DNA"/>
</dbReference>
<evidence type="ECO:0000256" key="1">
    <source>
        <dbReference type="ARBA" id="ARBA00004141"/>
    </source>
</evidence>
<dbReference type="PANTHER" id="PTHR16932:SF18">
    <property type="entry name" value="INTERFERON, ALPHA-INDUCIBLE PROTEIN 27-LIKE 2"/>
    <property type="match status" value="1"/>
</dbReference>
<evidence type="ECO:0000256" key="6">
    <source>
        <dbReference type="SAM" id="MobiDB-lite"/>
    </source>
</evidence>
<comment type="similarity">
    <text evidence="2">Belongs to the IFI6/IFI27 family.</text>
</comment>
<organism evidence="8 9">
    <name type="scientific">Epichloe festucae (strain Fl1)</name>
    <dbReference type="NCBI Taxonomy" id="877507"/>
    <lineage>
        <taxon>Eukaryota</taxon>
        <taxon>Fungi</taxon>
        <taxon>Dikarya</taxon>
        <taxon>Ascomycota</taxon>
        <taxon>Pezizomycotina</taxon>
        <taxon>Sordariomycetes</taxon>
        <taxon>Hypocreomycetidae</taxon>
        <taxon>Hypocreales</taxon>
        <taxon>Clavicipitaceae</taxon>
        <taxon>Epichloe</taxon>
    </lineage>
</organism>
<dbReference type="OrthoDB" id="440424at2759"/>
<evidence type="ECO:0000313" key="9">
    <source>
        <dbReference type="Proteomes" id="UP000594364"/>
    </source>
</evidence>
<protein>
    <submittedName>
        <fullName evidence="8">Uncharacterized protein</fullName>
    </submittedName>
</protein>
<dbReference type="Gene3D" id="6.10.110.10">
    <property type="match status" value="1"/>
</dbReference>
<keyword evidence="9" id="KW-1185">Reference proteome</keyword>